<evidence type="ECO:0000259" key="4">
    <source>
        <dbReference type="Pfam" id="PF07804"/>
    </source>
</evidence>
<feature type="domain" description="HipA-like C-terminal" evidence="4">
    <location>
        <begin position="161"/>
        <end position="376"/>
    </location>
</feature>
<evidence type="ECO:0000313" key="6">
    <source>
        <dbReference type="Proteomes" id="UP000294395"/>
    </source>
</evidence>
<dbReference type="GO" id="GO:0004674">
    <property type="term" value="F:protein serine/threonine kinase activity"/>
    <property type="evidence" value="ECO:0007669"/>
    <property type="project" value="TreeGrafter"/>
</dbReference>
<evidence type="ECO:0000256" key="2">
    <source>
        <dbReference type="ARBA" id="ARBA00022679"/>
    </source>
</evidence>
<dbReference type="Gene3D" id="1.10.1070.20">
    <property type="match status" value="1"/>
</dbReference>
<protein>
    <submittedName>
        <fullName evidence="5">Type II toxin-antitoxin system HipA family toxin</fullName>
    </submittedName>
</protein>
<keyword evidence="3" id="KW-0418">Kinase</keyword>
<proteinExistence type="inferred from homology"/>
<dbReference type="Pfam" id="PF07804">
    <property type="entry name" value="HipA_C"/>
    <property type="match status" value="1"/>
</dbReference>
<sequence length="409" mass="47332">MKQTIYLYIQLPDQTDFVTLGRLTVENGVGQFVYAPSYPTTWVLDEVRYPWRKEPYTITTNNGIPNFVMDIMPDAWGKVILKRIYAREKDTPWSDLDFLIKAKNADRFGNLCVGEIKTVTQKATLENFQHLVKLSDFLDFSVAMRKGEAITRIQLAMAQTTSLGGARPKITLVDQDKLYLAKPKDRDDLINVPQVEFACLSFAEKKGLAVAKHQLIQVSQQSEQKDVLLLERFDRIYDTQNQRFKRLPMLSGLTLLDAEWNSTNHQRWSYPLMANEMYRKGMLKQDIHELFRRMIFNILIGNDDDHPKNHAFMYLNGRWRIAPLFDIVPNQEYKPQGLSMQIGIYGTQMGRENVLSMANQFLLSPDQAQMILDEMIGWEAELIQYYRSQLTPHDAEIVISAMGVSYLKP</sequence>
<evidence type="ECO:0000256" key="1">
    <source>
        <dbReference type="ARBA" id="ARBA00010164"/>
    </source>
</evidence>
<organism evidence="5 6">
    <name type="scientific">Acinetobacter haemolyticus</name>
    <dbReference type="NCBI Taxonomy" id="29430"/>
    <lineage>
        <taxon>Bacteria</taxon>
        <taxon>Pseudomonadati</taxon>
        <taxon>Pseudomonadota</taxon>
        <taxon>Gammaproteobacteria</taxon>
        <taxon>Moraxellales</taxon>
        <taxon>Moraxellaceae</taxon>
        <taxon>Acinetobacter</taxon>
    </lineage>
</organism>
<dbReference type="PANTHER" id="PTHR37419">
    <property type="entry name" value="SERINE/THREONINE-PROTEIN KINASE TOXIN HIPA"/>
    <property type="match status" value="1"/>
</dbReference>
<dbReference type="InterPro" id="IPR012893">
    <property type="entry name" value="HipA-like_C"/>
</dbReference>
<dbReference type="AlphaFoldDB" id="A0A4P7B526"/>
<name>A0A4P7B526_ACIHA</name>
<dbReference type="PANTHER" id="PTHR37419:SF8">
    <property type="entry name" value="TOXIN YJJJ"/>
    <property type="match status" value="1"/>
</dbReference>
<evidence type="ECO:0000256" key="3">
    <source>
        <dbReference type="ARBA" id="ARBA00022777"/>
    </source>
</evidence>
<comment type="similarity">
    <text evidence="1">Belongs to the HipA Ser/Thr kinase family.</text>
</comment>
<dbReference type="EMBL" id="CP038009">
    <property type="protein sequence ID" value="QBQ16073.1"/>
    <property type="molecule type" value="Genomic_DNA"/>
</dbReference>
<dbReference type="RefSeq" id="WP_134252148.1">
    <property type="nucleotide sequence ID" value="NZ_CP038009.1"/>
</dbReference>
<dbReference type="GO" id="GO:0005829">
    <property type="term" value="C:cytosol"/>
    <property type="evidence" value="ECO:0007669"/>
    <property type="project" value="TreeGrafter"/>
</dbReference>
<reference evidence="5 6" key="1">
    <citation type="submission" date="2019-03" db="EMBL/GenBank/DDBJ databases">
        <title>Complete genome sequence of two outbreak-associated Acinetobacter haemolyticus strains.</title>
        <authorList>
            <person name="Bai L."/>
            <person name="Zhang S.-C."/>
            <person name="Deng Y."/>
            <person name="Song C.-C."/>
            <person name="Kang G.-B."/>
            <person name="Dong Y."/>
            <person name="Wang Y."/>
            <person name="Gao F."/>
            <person name="Huang H."/>
        </authorList>
    </citation>
    <scope>NUCLEOTIDE SEQUENCE [LARGE SCALE GENOMIC DNA]</scope>
    <source>
        <strain evidence="5 6">TJR01</strain>
    </source>
</reference>
<gene>
    <name evidence="5" type="ORF">AHTJR_07220</name>
</gene>
<dbReference type="Proteomes" id="UP000294395">
    <property type="component" value="Chromosome"/>
</dbReference>
<keyword evidence="2" id="KW-0808">Transferase</keyword>
<evidence type="ECO:0000313" key="5">
    <source>
        <dbReference type="EMBL" id="QBQ16073.1"/>
    </source>
</evidence>
<accession>A0A4P7B526</accession>
<dbReference type="InterPro" id="IPR052028">
    <property type="entry name" value="HipA_Ser/Thr_kinase"/>
</dbReference>